<feature type="signal peptide" evidence="1">
    <location>
        <begin position="1"/>
        <end position="18"/>
    </location>
</feature>
<dbReference type="Proteomes" id="UP000656244">
    <property type="component" value="Unassembled WGS sequence"/>
</dbReference>
<feature type="chain" id="PRO_5037341051" description="Outer membrane protein beta-barrel domain-containing protein" evidence="1">
    <location>
        <begin position="19"/>
        <end position="190"/>
    </location>
</feature>
<sequence>MRKILLLMALVISASVFSQDKVFRIGFKFGTEIPISSSLEFYDGYSYTDFYGLRLDGGAVFNISFTEKFGLQPEILVQYRDDFDESVYLMIPIMFDIKPFGHGFSIQAGPRLGTSIYVDQYYDDYYYDEYDDFYYYDLGGAFSDFDLGAQVGVQYVAPFHLFTSLRLGYSYSTGYEDGVLGLGVSLGMLF</sequence>
<organism evidence="2 3">
    <name type="scientific">Hyunsoonleella aquatilis</name>
    <dbReference type="NCBI Taxonomy" id="2762758"/>
    <lineage>
        <taxon>Bacteria</taxon>
        <taxon>Pseudomonadati</taxon>
        <taxon>Bacteroidota</taxon>
        <taxon>Flavobacteriia</taxon>
        <taxon>Flavobacteriales</taxon>
        <taxon>Flavobacteriaceae</taxon>
    </lineage>
</organism>
<evidence type="ECO:0000313" key="2">
    <source>
        <dbReference type="EMBL" id="MBC3758756.1"/>
    </source>
</evidence>
<reference evidence="2" key="1">
    <citation type="submission" date="2020-08" db="EMBL/GenBank/DDBJ databases">
        <title>Hyunsoonleella sp. strain SJ7 genome sequencing and assembly.</title>
        <authorList>
            <person name="Kim I."/>
        </authorList>
    </citation>
    <scope>NUCLEOTIDE SEQUENCE</scope>
    <source>
        <strain evidence="2">SJ7</strain>
    </source>
</reference>
<dbReference type="AlphaFoldDB" id="A0A923HCS3"/>
<gene>
    <name evidence="2" type="ORF">H7U19_10105</name>
</gene>
<evidence type="ECO:0000256" key="1">
    <source>
        <dbReference type="SAM" id="SignalP"/>
    </source>
</evidence>
<dbReference type="EMBL" id="JACNMF010000003">
    <property type="protein sequence ID" value="MBC3758756.1"/>
    <property type="molecule type" value="Genomic_DNA"/>
</dbReference>
<keyword evidence="3" id="KW-1185">Reference proteome</keyword>
<comment type="caution">
    <text evidence="2">The sequence shown here is derived from an EMBL/GenBank/DDBJ whole genome shotgun (WGS) entry which is preliminary data.</text>
</comment>
<accession>A0A923HCS3</accession>
<proteinExistence type="predicted"/>
<evidence type="ECO:0008006" key="4">
    <source>
        <dbReference type="Google" id="ProtNLM"/>
    </source>
</evidence>
<dbReference type="RefSeq" id="WP_186561952.1">
    <property type="nucleotide sequence ID" value="NZ_JACNMF010000003.1"/>
</dbReference>
<keyword evidence="1" id="KW-0732">Signal</keyword>
<name>A0A923HCS3_9FLAO</name>
<evidence type="ECO:0000313" key="3">
    <source>
        <dbReference type="Proteomes" id="UP000656244"/>
    </source>
</evidence>
<protein>
    <recommendedName>
        <fullName evidence="4">Outer membrane protein beta-barrel domain-containing protein</fullName>
    </recommendedName>
</protein>